<feature type="transmembrane region" description="Helical" evidence="8">
    <location>
        <begin position="1139"/>
        <end position="1155"/>
    </location>
</feature>
<feature type="transmembrane region" description="Helical" evidence="8">
    <location>
        <begin position="967"/>
        <end position="992"/>
    </location>
</feature>
<evidence type="ECO:0000256" key="1">
    <source>
        <dbReference type="ARBA" id="ARBA00004141"/>
    </source>
</evidence>
<proteinExistence type="inferred from homology"/>
<accession>F9FRM4</accession>
<dbReference type="FunFam" id="1.20.1250.20:FF:000134">
    <property type="entry name" value="MFS sugar transporter protein"/>
    <property type="match status" value="1"/>
</dbReference>
<dbReference type="InterPro" id="IPR050360">
    <property type="entry name" value="MFS_Sugar_Transporters"/>
</dbReference>
<comment type="similarity">
    <text evidence="2">Belongs to the major facilitator superfamily. Sugar transporter (TC 2.A.1.1) family.</text>
</comment>
<dbReference type="PANTHER" id="PTHR48022:SF14">
    <property type="entry name" value="MAJOR FACILITATOR SUPERFAMILY (MFS) PROFILE DOMAIN-CONTAINING PROTEIN-RELATED"/>
    <property type="match status" value="1"/>
</dbReference>
<evidence type="ECO:0000256" key="3">
    <source>
        <dbReference type="ARBA" id="ARBA00022448"/>
    </source>
</evidence>
<feature type="transmembrane region" description="Helical" evidence="8">
    <location>
        <begin position="1387"/>
        <end position="1405"/>
    </location>
</feature>
<dbReference type="Pfam" id="PF00083">
    <property type="entry name" value="Sugar_tr"/>
    <property type="match status" value="1"/>
</dbReference>
<reference evidence="10" key="1">
    <citation type="journal article" date="2012" name="Mol. Plant Microbe Interact.">
        <title>A highly conserved effector in Fusarium oxysporum is required for full virulence on Arabidopsis.</title>
        <authorList>
            <person name="Thatcher L.F."/>
            <person name="Gardiner D.M."/>
            <person name="Kazan K."/>
            <person name="Manners J."/>
        </authorList>
    </citation>
    <scope>NUCLEOTIDE SEQUENCE [LARGE SCALE GENOMIC DNA]</scope>
    <source>
        <strain evidence="10">Fo5176</strain>
    </source>
</reference>
<feature type="transmembrane region" description="Helical" evidence="8">
    <location>
        <begin position="1099"/>
        <end position="1119"/>
    </location>
</feature>
<dbReference type="NCBIfam" id="TIGR00879">
    <property type="entry name" value="SP"/>
    <property type="match status" value="1"/>
</dbReference>
<organism evidence="10">
    <name type="scientific">Fusarium oxysporum (strain Fo5176)</name>
    <name type="common">Fusarium vascular wilt</name>
    <dbReference type="NCBI Taxonomy" id="660025"/>
    <lineage>
        <taxon>Eukaryota</taxon>
        <taxon>Fungi</taxon>
        <taxon>Dikarya</taxon>
        <taxon>Ascomycota</taxon>
        <taxon>Pezizomycotina</taxon>
        <taxon>Sordariomycetes</taxon>
        <taxon>Hypocreomycetidae</taxon>
        <taxon>Hypocreales</taxon>
        <taxon>Nectriaceae</taxon>
        <taxon>Fusarium</taxon>
        <taxon>Fusarium oxysporum species complex</taxon>
    </lineage>
</organism>
<dbReference type="GO" id="GO:0016020">
    <property type="term" value="C:membrane"/>
    <property type="evidence" value="ECO:0007669"/>
    <property type="project" value="UniProtKB-SubCell"/>
</dbReference>
<evidence type="ECO:0000313" key="10">
    <source>
        <dbReference type="EMBL" id="EGU80445.1"/>
    </source>
</evidence>
<dbReference type="PROSITE" id="PS00217">
    <property type="entry name" value="SUGAR_TRANSPORT_2"/>
    <property type="match status" value="1"/>
</dbReference>
<feature type="transmembrane region" description="Helical" evidence="8">
    <location>
        <begin position="1356"/>
        <end position="1375"/>
    </location>
</feature>
<dbReference type="SUPFAM" id="SSF103473">
    <property type="entry name" value="MFS general substrate transporter"/>
    <property type="match status" value="1"/>
</dbReference>
<dbReference type="InterPro" id="IPR005828">
    <property type="entry name" value="MFS_sugar_transport-like"/>
</dbReference>
<dbReference type="PANTHER" id="PTHR48022">
    <property type="entry name" value="PLASTIDIC GLUCOSE TRANSPORTER 4"/>
    <property type="match status" value="1"/>
</dbReference>
<dbReference type="PaxDb" id="5507-FOXG_04012P0"/>
<feature type="domain" description="Major facilitator superfamily (MFS) profile" evidence="9">
    <location>
        <begin position="971"/>
        <end position="1409"/>
    </location>
</feature>
<keyword evidence="4 8" id="KW-0812">Transmembrane</keyword>
<dbReference type="PRINTS" id="PR00171">
    <property type="entry name" value="SUGRTRNSPORT"/>
</dbReference>
<feature type="transmembrane region" description="Helical" evidence="8">
    <location>
        <begin position="1040"/>
        <end position="1060"/>
    </location>
</feature>
<keyword evidence="6 8" id="KW-0472">Membrane</keyword>
<evidence type="ECO:0000259" key="9">
    <source>
        <dbReference type="PROSITE" id="PS50850"/>
    </source>
</evidence>
<gene>
    <name evidence="10" type="ORF">FOXB_09055</name>
</gene>
<evidence type="ECO:0000256" key="2">
    <source>
        <dbReference type="ARBA" id="ARBA00010992"/>
    </source>
</evidence>
<feature type="transmembrane region" description="Helical" evidence="8">
    <location>
        <begin position="1012"/>
        <end position="1033"/>
    </location>
</feature>
<dbReference type="InterPro" id="IPR036188">
    <property type="entry name" value="FAD/NAD-bd_sf"/>
</dbReference>
<evidence type="ECO:0000256" key="5">
    <source>
        <dbReference type="ARBA" id="ARBA00022989"/>
    </source>
</evidence>
<dbReference type="SUPFAM" id="SSF51905">
    <property type="entry name" value="FAD/NAD(P)-binding domain"/>
    <property type="match status" value="1"/>
</dbReference>
<dbReference type="InterPro" id="IPR003663">
    <property type="entry name" value="Sugar/inositol_transpt"/>
</dbReference>
<evidence type="ECO:0000256" key="6">
    <source>
        <dbReference type="ARBA" id="ARBA00023136"/>
    </source>
</evidence>
<feature type="transmembrane region" description="Helical" evidence="8">
    <location>
        <begin position="1288"/>
        <end position="1309"/>
    </location>
</feature>
<dbReference type="InterPro" id="IPR005829">
    <property type="entry name" value="Sugar_transporter_CS"/>
</dbReference>
<protein>
    <recommendedName>
        <fullName evidence="9">Major facilitator superfamily (MFS) profile domain-containing protein</fullName>
    </recommendedName>
</protein>
<evidence type="ECO:0000256" key="4">
    <source>
        <dbReference type="ARBA" id="ARBA00022692"/>
    </source>
</evidence>
<feature type="region of interest" description="Disordered" evidence="7">
    <location>
        <begin position="1427"/>
        <end position="1451"/>
    </location>
</feature>
<feature type="transmembrane region" description="Helical" evidence="8">
    <location>
        <begin position="1066"/>
        <end position="1087"/>
    </location>
</feature>
<feature type="transmembrane region" description="Helical" evidence="8">
    <location>
        <begin position="1321"/>
        <end position="1344"/>
    </location>
</feature>
<name>F9FRM4_FUSOF</name>
<dbReference type="Gene3D" id="3.50.50.60">
    <property type="entry name" value="FAD/NAD(P)-binding domain"/>
    <property type="match status" value="1"/>
</dbReference>
<dbReference type="Pfam" id="PF12831">
    <property type="entry name" value="FAD_oxidored"/>
    <property type="match status" value="1"/>
</dbReference>
<evidence type="ECO:0000256" key="7">
    <source>
        <dbReference type="SAM" id="MobiDB-lite"/>
    </source>
</evidence>
<dbReference type="EMBL" id="AFQF01002525">
    <property type="protein sequence ID" value="EGU80445.1"/>
    <property type="molecule type" value="Genomic_DNA"/>
</dbReference>
<dbReference type="PROSITE" id="PS50850">
    <property type="entry name" value="MFS"/>
    <property type="match status" value="1"/>
</dbReference>
<dbReference type="OrthoDB" id="6612291at2759"/>
<sequence length="1451" mass="161215">MAPARISHDPVLRREPATQSRDFQLRTLNSDLCVCGGGLAGTIAAIVAARNGVSVILIQDRPVLGGNASSEVRLWILGATSHMFNNNRYAREGGLVDEILLENLYRNPEGNPLILDTILLEKVRLEPNIQLFLNTALVGCDKDGDRISSVSAFNSQSSLKFTVQSQQFIDCTGDGTLSFLAGAPFRIGAEKRDEFNELFAPSSEYGHLLGHSIYFYTKDTGKPVKYVAPAYALKDVEGEIPRFKSFSTKEMGCNLWWIEYGGRLDTIHDTEQIKWELWKVVYGVWDYFKNSGRFPEAENLTLEWVGTIPGKRESRRFIGPTIMVQQDIVEQRYHTDAVSFGGWSLDLHPADGVFSEVDGCTQWHSKGVYQIPFSSMVCSEIPNLMYGGRIMSASHVAFASTRVMATCGANANALGIAASLCKKQSVDPMELLVKNNMNNFQRELMRFGQFIPGYKLNDPEDLVRSASKIEGSSFELSQLPPDGPPKVLVRSLAQMLPLSQGPVPTLSITAMSVDNTVLTVQLRGSQKPYNYTPEVILAETKFPLVPGQNDLVIDFKVENPQAQYVFLSFLQNDSVALCTTKTRVSALMTVEHECTQSPPSDVGVDEFERWTPVRRPMGHNLALTLDPPLKAWGVENIRNGVPRPTKRTNCWVPRADSFGRKILKIGWDTPVKVNKVVVHFDTDYDHALESVLRGHPERTIPFCVKKWRLLDLSGEEREIFFINFRVEHHDNYPLSFRTKDILLSQKPHFDLPLQLLTPTKEHWAISIFTEPFQTILLHSPKAEDIIVAMVISHPTSFFSWRHENANYIPISRVKYFVVPEILDKSKVIPANAGNETGLQVIGAAVEVFGCRHGDESLFQYLRGEPATDLNNLSDQRSMWPRESQQAGNTAVARHQRDALNTSVLSILQMESQFIMNQTLELITKRDSLFQEPQTEPPCLFNHYLELFVIKMTTELGAVPAQGKMSGWLFFSIFVISMGSIFWGYDIGILSTIYVSPGFNKALDHPSSSEKGLITAIFAAGQFASFALIAGPINNKYGRRWAGFGGVCLLCVGAAIQTGAVHLAMMVIGRIIAGVGTGVVSTAVPLYLSEISPAKHRGLYVAANQVGIVSGISMAFWVGYGYSFWDYGNGIDLEWRLSTAMQFVPALLFLGGVLFIPESPRWLVETDQVEAASESLCKLRGLSATEIQPELDEIRANILWHQENSITSARVFIQQKPLWSRLWRAWSLAFLQQMSGAAGIRYYLPTNFIAAGTSEELSLLASGIDGTVQVVCTVAAMFFIDKLGRRHSLGIGAIIMAFCLMINGALQTAYPGQNNQSANYVNIFFIFFFTVGYSMGFGPCAWIYASEIFPANCRSKGLAISSSGSSLGSIIVGQVWPVAVSRIGPRVYFIFMAFNVFAAILVYACYPETKNKTLEELDSHFGSLNVHSEEDATPKQMLGAEEERVEIRDKSV</sequence>
<dbReference type="PROSITE" id="PS00216">
    <property type="entry name" value="SUGAR_TRANSPORT_1"/>
    <property type="match status" value="1"/>
</dbReference>
<feature type="compositionally biased region" description="Basic and acidic residues" evidence="7">
    <location>
        <begin position="1440"/>
        <end position="1451"/>
    </location>
</feature>
<keyword evidence="5 8" id="KW-1133">Transmembrane helix</keyword>
<dbReference type="InterPro" id="IPR036259">
    <property type="entry name" value="MFS_trans_sf"/>
</dbReference>
<comment type="caution">
    <text evidence="10">The sequence shown here is derived from an EMBL/GenBank/DDBJ whole genome shotgun (WGS) entry which is preliminary data.</text>
</comment>
<dbReference type="Gene3D" id="1.20.1250.20">
    <property type="entry name" value="MFS general substrate transporter like domains"/>
    <property type="match status" value="1"/>
</dbReference>
<dbReference type="InterPro" id="IPR020846">
    <property type="entry name" value="MFS_dom"/>
</dbReference>
<keyword evidence="3" id="KW-0813">Transport</keyword>
<dbReference type="GO" id="GO:0005351">
    <property type="term" value="F:carbohydrate:proton symporter activity"/>
    <property type="evidence" value="ECO:0007669"/>
    <property type="project" value="TreeGrafter"/>
</dbReference>
<comment type="subcellular location">
    <subcellularLocation>
        <location evidence="1">Membrane</location>
        <topology evidence="1">Multi-pass membrane protein</topology>
    </subcellularLocation>
</comment>
<evidence type="ECO:0000256" key="8">
    <source>
        <dbReference type="SAM" id="Phobius"/>
    </source>
</evidence>